<dbReference type="InterPro" id="IPR025850">
    <property type="entry name" value="SUKH-3"/>
</dbReference>
<name>A0A411MHM5_9PSED</name>
<dbReference type="KEGG" id="ptk:EXN22_11820"/>
<dbReference type="Pfam" id="PF14433">
    <property type="entry name" value="SUKH-3"/>
    <property type="match status" value="1"/>
</dbReference>
<dbReference type="EMBL" id="CP035952">
    <property type="protein sequence ID" value="QBF26348.1"/>
    <property type="molecule type" value="Genomic_DNA"/>
</dbReference>
<evidence type="ECO:0000313" key="1">
    <source>
        <dbReference type="EMBL" id="QBF26348.1"/>
    </source>
</evidence>
<dbReference type="Proteomes" id="UP000291130">
    <property type="component" value="Chromosome"/>
</dbReference>
<organism evidence="1 2">
    <name type="scientific">Pseudomonas tructae</name>
    <dbReference type="NCBI Taxonomy" id="2518644"/>
    <lineage>
        <taxon>Bacteria</taxon>
        <taxon>Pseudomonadati</taxon>
        <taxon>Pseudomonadota</taxon>
        <taxon>Gammaproteobacteria</taxon>
        <taxon>Pseudomonadales</taxon>
        <taxon>Pseudomonadaceae</taxon>
        <taxon>Pseudomonas</taxon>
    </lineage>
</organism>
<sequence length="143" mass="15340">MPMELPETIRPLFVAAGWPAQVTAPQAGIVPSDHPAHDLLMAFNGLCVGHCGAGQECAAGDIEFRAKPGLHHEKIIKAMQRKLNTTLVCIGDVHHGHGALFVDSQGACYLMSQVHDAFWLQASTFADAAEGLLLGRKPHTQLL</sequence>
<dbReference type="OrthoDB" id="7608789at2"/>
<reference evidence="1 2" key="1">
    <citation type="submission" date="2019-02" db="EMBL/GenBank/DDBJ databases">
        <title>Complete genome sequence of Pseudomonas sp. SNU WT1 isolated from rainbow trout.</title>
        <authorList>
            <person name="Oh W.T."/>
            <person name="Park S.C."/>
        </authorList>
    </citation>
    <scope>NUCLEOTIDE SEQUENCE [LARGE SCALE GENOMIC DNA]</scope>
    <source>
        <strain evidence="1 2">SNU WT1</strain>
    </source>
</reference>
<keyword evidence="2" id="KW-1185">Reference proteome</keyword>
<gene>
    <name evidence="1" type="ORF">EXN22_11820</name>
</gene>
<protein>
    <submittedName>
        <fullName evidence="1">Uncharacterized protein</fullName>
    </submittedName>
</protein>
<dbReference type="RefSeq" id="WP_130264217.1">
    <property type="nucleotide sequence ID" value="NZ_CP035952.1"/>
</dbReference>
<proteinExistence type="predicted"/>
<dbReference type="AlphaFoldDB" id="A0A411MHM5"/>
<evidence type="ECO:0000313" key="2">
    <source>
        <dbReference type="Proteomes" id="UP000291130"/>
    </source>
</evidence>
<accession>A0A411MHM5</accession>